<protein>
    <submittedName>
        <fullName evidence="1">Uncharacterized protein</fullName>
    </submittedName>
</protein>
<proteinExistence type="predicted"/>
<dbReference type="RefSeq" id="YP_010057198.1">
    <property type="nucleotide sequence ID" value="NC_054716.1"/>
</dbReference>
<gene>
    <name evidence="1" type="primary">13</name>
    <name evidence="1" type="ORF">SEA_CANE17_13</name>
</gene>
<keyword evidence="2" id="KW-1185">Reference proteome</keyword>
<reference evidence="1 2" key="1">
    <citation type="submission" date="2018-07" db="EMBL/GenBank/DDBJ databases">
        <authorList>
            <person name="Fast K.M."/>
            <person name="Castleberry S."/>
            <person name="Jones I.K."/>
            <person name="Larrimore J.D."/>
            <person name="Long C.A."/>
            <person name="Pritchett N.C."/>
            <person name="Keener T."/>
            <person name="Sandel M.W."/>
            <person name="Bollivar D.W."/>
            <person name="Garlena R.A."/>
            <person name="Russell D.A."/>
            <person name="Pope W.H."/>
            <person name="Jacobs-Sera D."/>
            <person name="Hatfull G.F."/>
        </authorList>
    </citation>
    <scope>NUCLEOTIDE SEQUENCE [LARGE SCALE GENOMIC DNA]</scope>
</reference>
<organism evidence="1 2">
    <name type="scientific">Mycobacterium phage Cane17</name>
    <dbReference type="NCBI Taxonomy" id="2301548"/>
    <lineage>
        <taxon>Viruses</taxon>
        <taxon>Duplodnaviria</taxon>
        <taxon>Heunggongvirae</taxon>
        <taxon>Uroviricota</taxon>
        <taxon>Caudoviricetes</taxon>
        <taxon>Ceeclamvirinae</taxon>
        <taxon>Bixzunavirus</taxon>
        <taxon>Bixzunavirus cane17</taxon>
    </lineage>
</organism>
<dbReference type="Proteomes" id="UP000263185">
    <property type="component" value="Segment"/>
</dbReference>
<accession>A0A346N8J2</accession>
<name>A0A346N8J2_9CAUD</name>
<sequence length="34" mass="3766">MSQPSETRIPQVLGYAWGEVDSVLRGFIDTLKGD</sequence>
<dbReference type="EMBL" id="MH697579">
    <property type="protein sequence ID" value="AXQ51627.1"/>
    <property type="molecule type" value="Genomic_DNA"/>
</dbReference>
<evidence type="ECO:0000313" key="1">
    <source>
        <dbReference type="EMBL" id="AXQ51627.1"/>
    </source>
</evidence>
<dbReference type="KEGG" id="vg:64763981"/>
<dbReference type="GeneID" id="64763981"/>
<evidence type="ECO:0000313" key="2">
    <source>
        <dbReference type="Proteomes" id="UP000263185"/>
    </source>
</evidence>